<comment type="caution">
    <text evidence="4">The sequence shown here is derived from an EMBL/GenBank/DDBJ whole genome shotgun (WGS) entry which is preliminary data.</text>
</comment>
<gene>
    <name evidence="4" type="ORF">AOQ71_24970</name>
</gene>
<dbReference type="Pfam" id="PF06719">
    <property type="entry name" value="AraC_N"/>
    <property type="match status" value="1"/>
</dbReference>
<dbReference type="OrthoDB" id="9802263at2"/>
<name>A0A0R3DB66_9BRAD</name>
<dbReference type="Proteomes" id="UP000051936">
    <property type="component" value="Unassembled WGS sequence"/>
</dbReference>
<dbReference type="PANTHER" id="PTHR43436">
    <property type="entry name" value="ARAC-FAMILY TRANSCRIPTIONAL REGULATOR"/>
    <property type="match status" value="1"/>
</dbReference>
<evidence type="ECO:0000256" key="1">
    <source>
        <dbReference type="ARBA" id="ARBA00023015"/>
    </source>
</evidence>
<reference evidence="4 5" key="1">
    <citation type="submission" date="2015-09" db="EMBL/GenBank/DDBJ databases">
        <title>Draft Genome Sequence of Bradyrhizobium manausense Strain BR 3351T, a Novel Symbiotic Nitrogen-Fixing Alphaproteobacterium Isolated from Brazilian Amazon Rain Forest.</title>
        <authorList>
            <person name="De Araujo J.L."/>
            <person name="Zilli J.E."/>
        </authorList>
    </citation>
    <scope>NUCLEOTIDE SEQUENCE [LARGE SCALE GENOMIC DNA]</scope>
    <source>
        <strain evidence="4 5">BR3351</strain>
    </source>
</reference>
<evidence type="ECO:0000256" key="2">
    <source>
        <dbReference type="ARBA" id="ARBA00023163"/>
    </source>
</evidence>
<accession>A0A0R3DB66</accession>
<dbReference type="RefSeq" id="WP_057752448.1">
    <property type="nucleotide sequence ID" value="NZ_LJYG01000100.1"/>
</dbReference>
<dbReference type="PANTHER" id="PTHR43436:SF1">
    <property type="entry name" value="TRANSCRIPTIONAL REGULATORY PROTEIN"/>
    <property type="match status" value="1"/>
</dbReference>
<dbReference type="InterPro" id="IPR009594">
    <property type="entry name" value="Tscrpt_reg_HTH_AraC_N"/>
</dbReference>
<keyword evidence="2" id="KW-0804">Transcription</keyword>
<feature type="domain" description="HTH araC/xylS-type" evidence="3">
    <location>
        <begin position="190"/>
        <end position="288"/>
    </location>
</feature>
<dbReference type="InterPro" id="IPR009057">
    <property type="entry name" value="Homeodomain-like_sf"/>
</dbReference>
<evidence type="ECO:0000313" key="5">
    <source>
        <dbReference type="Proteomes" id="UP000051936"/>
    </source>
</evidence>
<dbReference type="Gene3D" id="1.10.10.60">
    <property type="entry name" value="Homeodomain-like"/>
    <property type="match status" value="1"/>
</dbReference>
<dbReference type="GO" id="GO:0043565">
    <property type="term" value="F:sequence-specific DNA binding"/>
    <property type="evidence" value="ECO:0007669"/>
    <property type="project" value="InterPro"/>
</dbReference>
<evidence type="ECO:0000259" key="3">
    <source>
        <dbReference type="PROSITE" id="PS01124"/>
    </source>
</evidence>
<dbReference type="SMART" id="SM00342">
    <property type="entry name" value="HTH_ARAC"/>
    <property type="match status" value="1"/>
</dbReference>
<dbReference type="AlphaFoldDB" id="A0A0R3DB66"/>
<dbReference type="Pfam" id="PF12833">
    <property type="entry name" value="HTH_18"/>
    <property type="match status" value="1"/>
</dbReference>
<sequence>MTETLLQIASRYSAAHADDKGIASTPFAGVSIIRETAPSALLYAISKPLVALVLQGAKRVATGRTSFDFGAGDSLLIASDVPTVSQITRATAAAPYLSLVLELDPTIIEGLVVEMGSLPFIPSQPLRVEPTEQEVADVALRLLRLIDRPSALPILQGQLLRELHYWLLAGRHGGVIRALGIADSHAKRIGRAVAIIRADYAKPLRIDRLARAAGMSPSAFHAHFRSVTSLTPLKFQKQLRLIEARRAMLADAASIAAAAHQVGYESVTQFTREYCRLFGMPPGRDMREMKRRVETAA</sequence>
<protein>
    <submittedName>
        <fullName evidence="4">AraC family transcriptional regulator</fullName>
    </submittedName>
</protein>
<keyword evidence="5" id="KW-1185">Reference proteome</keyword>
<dbReference type="InterPro" id="IPR018060">
    <property type="entry name" value="HTH_AraC"/>
</dbReference>
<dbReference type="GO" id="GO:0003700">
    <property type="term" value="F:DNA-binding transcription factor activity"/>
    <property type="evidence" value="ECO:0007669"/>
    <property type="project" value="InterPro"/>
</dbReference>
<dbReference type="PROSITE" id="PS01124">
    <property type="entry name" value="HTH_ARAC_FAMILY_2"/>
    <property type="match status" value="1"/>
</dbReference>
<organism evidence="4 5">
    <name type="scientific">Bradyrhizobium manausense</name>
    <dbReference type="NCBI Taxonomy" id="989370"/>
    <lineage>
        <taxon>Bacteria</taxon>
        <taxon>Pseudomonadati</taxon>
        <taxon>Pseudomonadota</taxon>
        <taxon>Alphaproteobacteria</taxon>
        <taxon>Hyphomicrobiales</taxon>
        <taxon>Nitrobacteraceae</taxon>
        <taxon>Bradyrhizobium</taxon>
    </lineage>
</organism>
<evidence type="ECO:0000313" key="4">
    <source>
        <dbReference type="EMBL" id="KRQ06961.1"/>
    </source>
</evidence>
<dbReference type="STRING" id="989370.AOQ71_24970"/>
<keyword evidence="1" id="KW-0805">Transcription regulation</keyword>
<dbReference type="SUPFAM" id="SSF46689">
    <property type="entry name" value="Homeodomain-like"/>
    <property type="match status" value="2"/>
</dbReference>
<dbReference type="EMBL" id="LJYG01000100">
    <property type="protein sequence ID" value="KRQ06961.1"/>
    <property type="molecule type" value="Genomic_DNA"/>
</dbReference>
<proteinExistence type="predicted"/>